<evidence type="ECO:0000313" key="2">
    <source>
        <dbReference type="Proteomes" id="UP000002194"/>
    </source>
</evidence>
<keyword evidence="2" id="KW-1185">Reference proteome</keyword>
<dbReference type="KEGG" id="dvu:DVU_0382"/>
<dbReference type="STRING" id="882.DVU_0382"/>
<reference evidence="1 2" key="1">
    <citation type="journal article" date="2004" name="Nat. Biotechnol.">
        <title>The genome sequence of the anaerobic, sulfate-reducing bacterium Desulfovibrio vulgaris Hildenborough.</title>
        <authorList>
            <person name="Heidelberg J.F."/>
            <person name="Seshadri R."/>
            <person name="Haveman S.A."/>
            <person name="Hemme C.L."/>
            <person name="Paulsen I.T."/>
            <person name="Kolonay J.F."/>
            <person name="Eisen J.A."/>
            <person name="Ward N."/>
            <person name="Methe B."/>
            <person name="Brinkac L.M."/>
            <person name="Daugherty S.C."/>
            <person name="Deboy R.T."/>
            <person name="Dodson R.J."/>
            <person name="Durkin A.S."/>
            <person name="Madupu R."/>
            <person name="Nelson W.C."/>
            <person name="Sullivan S.A."/>
            <person name="Fouts D."/>
            <person name="Haft D.H."/>
            <person name="Selengut J."/>
            <person name="Peterson J.D."/>
            <person name="Davidsen T.M."/>
            <person name="Zafar N."/>
            <person name="Zhou L."/>
            <person name="Radune D."/>
            <person name="Dimitrov G."/>
            <person name="Hance M."/>
            <person name="Tran K."/>
            <person name="Khouri H."/>
            <person name="Gill J."/>
            <person name="Utterback T.R."/>
            <person name="Feldblyum T.V."/>
            <person name="Wall J.D."/>
            <person name="Voordouw G."/>
            <person name="Fraser C.M."/>
        </authorList>
    </citation>
    <scope>NUCLEOTIDE SEQUENCE [LARGE SCALE GENOMIC DNA]</scope>
    <source>
        <strain evidence="2">ATCC 29579 / DSM 644 / NCIMB 8303 / VKM B-1760 / Hildenborough</strain>
    </source>
</reference>
<dbReference type="EnsemblBacteria" id="AAS94865">
    <property type="protein sequence ID" value="AAS94865"/>
    <property type="gene ID" value="DVU_0382"/>
</dbReference>
<gene>
    <name evidence="1" type="ordered locus">DVU_0382</name>
</gene>
<dbReference type="Proteomes" id="UP000002194">
    <property type="component" value="Chromosome"/>
</dbReference>
<dbReference type="PaxDb" id="882-DVU_0382"/>
<proteinExistence type="predicted"/>
<dbReference type="HOGENOM" id="CLU_2315771_0_0_7"/>
<dbReference type="AlphaFoldDB" id="Q72F33"/>
<organism evidence="1 2">
    <name type="scientific">Nitratidesulfovibrio vulgaris (strain ATCC 29579 / DSM 644 / CCUG 34227 / NCIMB 8303 / VKM B-1760 / Hildenborough)</name>
    <name type="common">Desulfovibrio vulgaris</name>
    <dbReference type="NCBI Taxonomy" id="882"/>
    <lineage>
        <taxon>Bacteria</taxon>
        <taxon>Pseudomonadati</taxon>
        <taxon>Thermodesulfobacteriota</taxon>
        <taxon>Desulfovibrionia</taxon>
        <taxon>Desulfovibrionales</taxon>
        <taxon>Desulfovibrionaceae</taxon>
        <taxon>Nitratidesulfovibrio</taxon>
    </lineage>
</organism>
<sequence>MCGRLRQQLIHVFTIRKAEMSVGCTRNSPHPPADYHAASRRCMQHNCPSAWLFFSQMAGWDVVKKKHEERLVHICPAHVGSRREWASPIPMGWLSRPYV</sequence>
<name>Q72F33_NITV2</name>
<protein>
    <submittedName>
        <fullName evidence="1">Uncharacterized protein</fullName>
    </submittedName>
</protein>
<evidence type="ECO:0000313" key="1">
    <source>
        <dbReference type="EMBL" id="AAS94865.1"/>
    </source>
</evidence>
<accession>Q72F33</accession>
<dbReference type="EMBL" id="AE017285">
    <property type="protein sequence ID" value="AAS94865.1"/>
    <property type="molecule type" value="Genomic_DNA"/>
</dbReference>